<feature type="chain" id="PRO_5018084580" description="Lysozyme inhibitor LprI-like N-terminal domain-containing protein" evidence="1">
    <location>
        <begin position="24"/>
        <end position="129"/>
    </location>
</feature>
<dbReference type="InterPro" id="IPR009739">
    <property type="entry name" value="LprI-like_N"/>
</dbReference>
<evidence type="ECO:0000313" key="3">
    <source>
        <dbReference type="EMBL" id="RMO78721.1"/>
    </source>
</evidence>
<evidence type="ECO:0000313" key="4">
    <source>
        <dbReference type="Proteomes" id="UP000281350"/>
    </source>
</evidence>
<dbReference type="EMBL" id="RBPY01000077">
    <property type="protein sequence ID" value="RMO78721.1"/>
    <property type="molecule type" value="Genomic_DNA"/>
</dbReference>
<name>A0A3M3Y956_9PSED</name>
<dbReference type="PANTHER" id="PTHR39176:SF1">
    <property type="entry name" value="PERIPLASMIC PROTEIN"/>
    <property type="match status" value="1"/>
</dbReference>
<comment type="caution">
    <text evidence="3">The sequence shown here is derived from an EMBL/GenBank/DDBJ whole genome shotgun (WGS) entry which is preliminary data.</text>
</comment>
<evidence type="ECO:0000259" key="2">
    <source>
        <dbReference type="Pfam" id="PF07007"/>
    </source>
</evidence>
<feature type="domain" description="Lysozyme inhibitor LprI-like N-terminal" evidence="2">
    <location>
        <begin position="34"/>
        <end position="110"/>
    </location>
</feature>
<keyword evidence="1" id="KW-0732">Signal</keyword>
<dbReference type="PANTHER" id="PTHR39176">
    <property type="entry name" value="PERIPLASMIC PROTEIN-RELATED"/>
    <property type="match status" value="1"/>
</dbReference>
<proteinExistence type="predicted"/>
<feature type="signal peptide" evidence="1">
    <location>
        <begin position="1"/>
        <end position="23"/>
    </location>
</feature>
<dbReference type="Pfam" id="PF07007">
    <property type="entry name" value="LprI"/>
    <property type="match status" value="1"/>
</dbReference>
<dbReference type="Proteomes" id="UP000281350">
    <property type="component" value="Unassembled WGS sequence"/>
</dbReference>
<sequence>MSAKMKKIAIVLMAVVFPLGAHAAGCAKPRNAFDQVYCAGNLFSQSDRGLNQEYTALRKHLNPTQQSSLKSGQLAWIKQRDAQCSEEKPSGYFVNLDCAVDMTQSRLAFLKERERECTSTGCVESKLGE</sequence>
<reference evidence="3 4" key="1">
    <citation type="submission" date="2018-08" db="EMBL/GenBank/DDBJ databases">
        <title>Recombination of ecologically and evolutionarily significant loci maintains genetic cohesion in the Pseudomonas syringae species complex.</title>
        <authorList>
            <person name="Dillon M."/>
            <person name="Thakur S."/>
            <person name="Almeida R.N.D."/>
            <person name="Weir B.S."/>
            <person name="Guttman D.S."/>
        </authorList>
    </citation>
    <scope>NUCLEOTIDE SEQUENCE [LARGE SCALE GENOMIC DNA]</scope>
    <source>
        <strain evidence="3 4">ICMP 2732</strain>
    </source>
</reference>
<dbReference type="Gene3D" id="1.20.1270.180">
    <property type="match status" value="1"/>
</dbReference>
<protein>
    <recommendedName>
        <fullName evidence="2">Lysozyme inhibitor LprI-like N-terminal domain-containing protein</fullName>
    </recommendedName>
</protein>
<accession>A0A3M3Y956</accession>
<gene>
    <name evidence="3" type="ORF">ALQ36_03027</name>
</gene>
<dbReference type="AlphaFoldDB" id="A0A3M3Y956"/>
<organism evidence="3 4">
    <name type="scientific">Pseudomonas syringae pv. primulae</name>
    <dbReference type="NCBI Taxonomy" id="251707"/>
    <lineage>
        <taxon>Bacteria</taxon>
        <taxon>Pseudomonadati</taxon>
        <taxon>Pseudomonadota</taxon>
        <taxon>Gammaproteobacteria</taxon>
        <taxon>Pseudomonadales</taxon>
        <taxon>Pseudomonadaceae</taxon>
        <taxon>Pseudomonas</taxon>
    </lineage>
</organism>
<evidence type="ECO:0000256" key="1">
    <source>
        <dbReference type="SAM" id="SignalP"/>
    </source>
</evidence>